<dbReference type="InterPro" id="IPR036869">
    <property type="entry name" value="J_dom_sf"/>
</dbReference>
<organism evidence="3 4">
    <name type="scientific">Trematosphaeria pertusa</name>
    <dbReference type="NCBI Taxonomy" id="390896"/>
    <lineage>
        <taxon>Eukaryota</taxon>
        <taxon>Fungi</taxon>
        <taxon>Dikarya</taxon>
        <taxon>Ascomycota</taxon>
        <taxon>Pezizomycotina</taxon>
        <taxon>Dothideomycetes</taxon>
        <taxon>Pleosporomycetidae</taxon>
        <taxon>Pleosporales</taxon>
        <taxon>Massarineae</taxon>
        <taxon>Trematosphaeriaceae</taxon>
        <taxon>Trematosphaeria</taxon>
    </lineage>
</organism>
<protein>
    <recommendedName>
        <fullName evidence="2">J domain-containing protein</fullName>
    </recommendedName>
</protein>
<feature type="domain" description="J" evidence="2">
    <location>
        <begin position="13"/>
        <end position="80"/>
    </location>
</feature>
<gene>
    <name evidence="3" type="ORF">BU26DRAFT_506307</name>
</gene>
<feature type="region of interest" description="Disordered" evidence="1">
    <location>
        <begin position="221"/>
        <end position="308"/>
    </location>
</feature>
<sequence length="403" mass="48252">MYDEKPTEPGERDYYFDLGLSEKTTIEEVRKAWAVLVLKHHPDKKAPGKATDASEFIQVHAAYDFLRESDSKKTEYDLKHSGIQQEWIDYRRDLKLYEQRQDEQRQREVEAAEREAERLQREEKKRKQREEREGQKEAKRKEAEQQRKIQKWKRRDEWEQKRRAYMDQEERAHRDAIALGRVPRKYAQMYAQCPCLGCAWRARRVYREKFYGLRPMDPQEHKEYRQWKADEAERRSREVQQQKAREEQERKAKERMEQQRKEEEAARKKEEAAQRKKKARERVADERSKEAARRARETQEKDAQRRLARAQIAQKQEEYVMEVENSGEKLGEEEVIIDIGWAKKKGVAKCLYCDTDIRHYSFRCPEGGAIACNPCKNKLSRFAPCKLESDGEAEPEDTSEDGE</sequence>
<dbReference type="InterPro" id="IPR001623">
    <property type="entry name" value="DnaJ_domain"/>
</dbReference>
<dbReference type="PROSITE" id="PS50076">
    <property type="entry name" value="DNAJ_2"/>
    <property type="match status" value="1"/>
</dbReference>
<dbReference type="Proteomes" id="UP000800094">
    <property type="component" value="Unassembled WGS sequence"/>
</dbReference>
<feature type="region of interest" description="Disordered" evidence="1">
    <location>
        <begin position="108"/>
        <end position="157"/>
    </location>
</feature>
<dbReference type="SMART" id="SM00271">
    <property type="entry name" value="DnaJ"/>
    <property type="match status" value="1"/>
</dbReference>
<evidence type="ECO:0000259" key="2">
    <source>
        <dbReference type="PROSITE" id="PS50076"/>
    </source>
</evidence>
<dbReference type="RefSeq" id="XP_033682008.1">
    <property type="nucleotide sequence ID" value="XM_033826903.1"/>
</dbReference>
<feature type="compositionally biased region" description="Basic and acidic residues" evidence="1">
    <location>
        <begin position="221"/>
        <end position="274"/>
    </location>
</feature>
<evidence type="ECO:0000313" key="4">
    <source>
        <dbReference type="Proteomes" id="UP000800094"/>
    </source>
</evidence>
<evidence type="ECO:0000313" key="3">
    <source>
        <dbReference type="EMBL" id="KAF2247004.1"/>
    </source>
</evidence>
<dbReference type="Gene3D" id="1.10.287.110">
    <property type="entry name" value="DnaJ domain"/>
    <property type="match status" value="1"/>
</dbReference>
<reference evidence="3" key="1">
    <citation type="journal article" date="2020" name="Stud. Mycol.">
        <title>101 Dothideomycetes genomes: a test case for predicting lifestyles and emergence of pathogens.</title>
        <authorList>
            <person name="Haridas S."/>
            <person name="Albert R."/>
            <person name="Binder M."/>
            <person name="Bloem J."/>
            <person name="Labutti K."/>
            <person name="Salamov A."/>
            <person name="Andreopoulos B."/>
            <person name="Baker S."/>
            <person name="Barry K."/>
            <person name="Bills G."/>
            <person name="Bluhm B."/>
            <person name="Cannon C."/>
            <person name="Castanera R."/>
            <person name="Culley D."/>
            <person name="Daum C."/>
            <person name="Ezra D."/>
            <person name="Gonzalez J."/>
            <person name="Henrissat B."/>
            <person name="Kuo A."/>
            <person name="Liang C."/>
            <person name="Lipzen A."/>
            <person name="Lutzoni F."/>
            <person name="Magnuson J."/>
            <person name="Mondo S."/>
            <person name="Nolan M."/>
            <person name="Ohm R."/>
            <person name="Pangilinan J."/>
            <person name="Park H.-J."/>
            <person name="Ramirez L."/>
            <person name="Alfaro M."/>
            <person name="Sun H."/>
            <person name="Tritt A."/>
            <person name="Yoshinaga Y."/>
            <person name="Zwiers L.-H."/>
            <person name="Turgeon B."/>
            <person name="Goodwin S."/>
            <person name="Spatafora J."/>
            <person name="Crous P."/>
            <person name="Grigoriev I."/>
        </authorList>
    </citation>
    <scope>NUCLEOTIDE SEQUENCE</scope>
    <source>
        <strain evidence="3">CBS 122368</strain>
    </source>
</reference>
<dbReference type="SUPFAM" id="SSF46565">
    <property type="entry name" value="Chaperone J-domain"/>
    <property type="match status" value="1"/>
</dbReference>
<dbReference type="CDD" id="cd06257">
    <property type="entry name" value="DnaJ"/>
    <property type="match status" value="1"/>
</dbReference>
<dbReference type="AlphaFoldDB" id="A0A6A6I8W5"/>
<keyword evidence="4" id="KW-1185">Reference proteome</keyword>
<name>A0A6A6I8W5_9PLEO</name>
<dbReference type="OrthoDB" id="10250354at2759"/>
<feature type="compositionally biased region" description="Basic and acidic residues" evidence="1">
    <location>
        <begin position="281"/>
        <end position="305"/>
    </location>
</feature>
<dbReference type="GeneID" id="54580233"/>
<proteinExistence type="predicted"/>
<dbReference type="Pfam" id="PF00226">
    <property type="entry name" value="DnaJ"/>
    <property type="match status" value="1"/>
</dbReference>
<evidence type="ECO:0000256" key="1">
    <source>
        <dbReference type="SAM" id="MobiDB-lite"/>
    </source>
</evidence>
<accession>A0A6A6I8W5</accession>
<dbReference type="EMBL" id="ML987197">
    <property type="protein sequence ID" value="KAF2247004.1"/>
    <property type="molecule type" value="Genomic_DNA"/>
</dbReference>
<feature type="compositionally biased region" description="Basic and acidic residues" evidence="1">
    <location>
        <begin position="108"/>
        <end position="147"/>
    </location>
</feature>